<feature type="chain" id="PRO_5047522836" evidence="2">
    <location>
        <begin position="21"/>
        <end position="132"/>
    </location>
</feature>
<feature type="compositionally biased region" description="Basic and acidic residues" evidence="1">
    <location>
        <begin position="110"/>
        <end position="121"/>
    </location>
</feature>
<gene>
    <name evidence="3" type="ORF">K7432_006772</name>
</gene>
<name>A0ABR2WUE7_9FUNG</name>
<protein>
    <submittedName>
        <fullName evidence="3">Uncharacterized protein</fullName>
    </submittedName>
</protein>
<dbReference type="EMBL" id="JASJQH010000311">
    <property type="protein sequence ID" value="KAK9765141.1"/>
    <property type="molecule type" value="Genomic_DNA"/>
</dbReference>
<proteinExistence type="predicted"/>
<evidence type="ECO:0000313" key="3">
    <source>
        <dbReference type="EMBL" id="KAK9765141.1"/>
    </source>
</evidence>
<keyword evidence="4" id="KW-1185">Reference proteome</keyword>
<comment type="caution">
    <text evidence="3">The sequence shown here is derived from an EMBL/GenBank/DDBJ whole genome shotgun (WGS) entry which is preliminary data.</text>
</comment>
<accession>A0ABR2WUE7</accession>
<sequence length="132" mass="14610">MTRLLTATLACIAALSSVHCLPSSSRENTFTPEKYPGLIVKEGGMNAICYHGDIIFLAETSWDCPADIGCYAIDSDRREIEETLAELKRNGNKVWPLPSNGGFPLPRRVNPKDTNLKDWPNKGKQATCKNDE</sequence>
<evidence type="ECO:0000313" key="4">
    <source>
        <dbReference type="Proteomes" id="UP001479436"/>
    </source>
</evidence>
<dbReference type="Proteomes" id="UP001479436">
    <property type="component" value="Unassembled WGS sequence"/>
</dbReference>
<feature type="signal peptide" evidence="2">
    <location>
        <begin position="1"/>
        <end position="20"/>
    </location>
</feature>
<evidence type="ECO:0000256" key="2">
    <source>
        <dbReference type="SAM" id="SignalP"/>
    </source>
</evidence>
<evidence type="ECO:0000256" key="1">
    <source>
        <dbReference type="SAM" id="MobiDB-lite"/>
    </source>
</evidence>
<feature type="region of interest" description="Disordered" evidence="1">
    <location>
        <begin position="97"/>
        <end position="132"/>
    </location>
</feature>
<organism evidence="3 4">
    <name type="scientific">Basidiobolus ranarum</name>
    <dbReference type="NCBI Taxonomy" id="34480"/>
    <lineage>
        <taxon>Eukaryota</taxon>
        <taxon>Fungi</taxon>
        <taxon>Fungi incertae sedis</taxon>
        <taxon>Zoopagomycota</taxon>
        <taxon>Entomophthoromycotina</taxon>
        <taxon>Basidiobolomycetes</taxon>
        <taxon>Basidiobolales</taxon>
        <taxon>Basidiobolaceae</taxon>
        <taxon>Basidiobolus</taxon>
    </lineage>
</organism>
<reference evidence="3 4" key="1">
    <citation type="submission" date="2023-04" db="EMBL/GenBank/DDBJ databases">
        <title>Genome of Basidiobolus ranarum AG-B5.</title>
        <authorList>
            <person name="Stajich J.E."/>
            <person name="Carter-House D."/>
            <person name="Gryganskyi A."/>
        </authorList>
    </citation>
    <scope>NUCLEOTIDE SEQUENCE [LARGE SCALE GENOMIC DNA]</scope>
    <source>
        <strain evidence="3 4">AG-B5</strain>
    </source>
</reference>
<keyword evidence="2" id="KW-0732">Signal</keyword>